<dbReference type="InterPro" id="IPR011033">
    <property type="entry name" value="PRC_barrel-like_sf"/>
</dbReference>
<evidence type="ECO:0000313" key="3">
    <source>
        <dbReference type="Proteomes" id="UP001232445"/>
    </source>
</evidence>
<dbReference type="InterPro" id="IPR014238">
    <property type="entry name" value="Spore_YlmC/YmxH"/>
</dbReference>
<dbReference type="InterPro" id="IPR027275">
    <property type="entry name" value="PRC-brl_dom"/>
</dbReference>
<dbReference type="SUPFAM" id="SSF50346">
    <property type="entry name" value="PRC-barrel domain"/>
    <property type="match status" value="1"/>
</dbReference>
<gene>
    <name evidence="2" type="ORF">J2S00_000083</name>
</gene>
<reference evidence="2 3" key="1">
    <citation type="submission" date="2023-07" db="EMBL/GenBank/DDBJ databases">
        <title>Genomic Encyclopedia of Type Strains, Phase IV (KMG-IV): sequencing the most valuable type-strain genomes for metagenomic binning, comparative biology and taxonomic classification.</title>
        <authorList>
            <person name="Goeker M."/>
        </authorList>
    </citation>
    <scope>NUCLEOTIDE SEQUENCE [LARGE SCALE GENOMIC DNA]</scope>
    <source>
        <strain evidence="2 3">DSM 17740</strain>
    </source>
</reference>
<evidence type="ECO:0000313" key="2">
    <source>
        <dbReference type="EMBL" id="MDQ0337313.1"/>
    </source>
</evidence>
<accession>A0ABU0CLL6</accession>
<comment type="caution">
    <text evidence="2">The sequence shown here is derived from an EMBL/GenBank/DDBJ whole genome shotgun (WGS) entry which is preliminary data.</text>
</comment>
<dbReference type="PANTHER" id="PTHR40061:SF2">
    <property type="entry name" value="PRC-BARREL DOMAIN-CONTAINING PROTEIN"/>
    <property type="match status" value="1"/>
</dbReference>
<dbReference type="Gene3D" id="2.30.30.240">
    <property type="entry name" value="PRC-barrel domain"/>
    <property type="match status" value="1"/>
</dbReference>
<evidence type="ECO:0000259" key="1">
    <source>
        <dbReference type="Pfam" id="PF05239"/>
    </source>
</evidence>
<organism evidence="2 3">
    <name type="scientific">Caldalkalibacillus uzonensis</name>
    <dbReference type="NCBI Taxonomy" id="353224"/>
    <lineage>
        <taxon>Bacteria</taxon>
        <taxon>Bacillati</taxon>
        <taxon>Bacillota</taxon>
        <taxon>Bacilli</taxon>
        <taxon>Bacillales</taxon>
        <taxon>Bacillaceae</taxon>
        <taxon>Caldalkalibacillus</taxon>
    </lineage>
</organism>
<dbReference type="Proteomes" id="UP001232445">
    <property type="component" value="Unassembled WGS sequence"/>
</dbReference>
<proteinExistence type="predicted"/>
<dbReference type="PANTHER" id="PTHR40061">
    <property type="entry name" value="SPORULATION PROTEIN YLMC-RELATED"/>
    <property type="match status" value="1"/>
</dbReference>
<protein>
    <submittedName>
        <fullName evidence="2">YlmC/YmxH family sporulation protein</fullName>
    </submittedName>
</protein>
<feature type="domain" description="PRC-barrel" evidence="1">
    <location>
        <begin position="3"/>
        <end position="77"/>
    </location>
</feature>
<keyword evidence="3" id="KW-1185">Reference proteome</keyword>
<sequence>MLVRLSELSGKEIIDVDNGERLGLVGQTDLVICETTGSIHSLLLPTASFLGLGKKRAEVVIPWQAVRKIGPEMMIVELRQRGRVYE</sequence>
<dbReference type="Pfam" id="PF05239">
    <property type="entry name" value="PRC"/>
    <property type="match status" value="1"/>
</dbReference>
<dbReference type="EMBL" id="JAUSUQ010000001">
    <property type="protein sequence ID" value="MDQ0337313.1"/>
    <property type="molecule type" value="Genomic_DNA"/>
</dbReference>
<name>A0ABU0CLL6_9BACI</name>
<dbReference type="NCBIfam" id="TIGR02888">
    <property type="entry name" value="spore_YlmC_YmxH"/>
    <property type="match status" value="1"/>
</dbReference>